<sequence>MCGYYGCAPLCLVWGDVIAGHTRPAENSPHSVKVLFQREASLSFSVSAQGFQTVGYCRFVLTQRLESLLN</sequence>
<evidence type="ECO:0000313" key="2">
    <source>
        <dbReference type="Proteomes" id="UP001152803"/>
    </source>
</evidence>
<keyword evidence="2" id="KW-1185">Reference proteome</keyword>
<proteinExistence type="predicted"/>
<comment type="caution">
    <text evidence="1">The sequence shown here is derived from an EMBL/GenBank/DDBJ whole genome shotgun (WGS) entry which is preliminary data.</text>
</comment>
<reference evidence="1" key="1">
    <citation type="journal article" date="2023" name="Science">
        <title>Genome structures resolve the early diversification of teleost fishes.</title>
        <authorList>
            <person name="Parey E."/>
            <person name="Louis A."/>
            <person name="Montfort J."/>
            <person name="Bouchez O."/>
            <person name="Roques C."/>
            <person name="Iampietro C."/>
            <person name="Lluch J."/>
            <person name="Castinel A."/>
            <person name="Donnadieu C."/>
            <person name="Desvignes T."/>
            <person name="Floi Bucao C."/>
            <person name="Jouanno E."/>
            <person name="Wen M."/>
            <person name="Mejri S."/>
            <person name="Dirks R."/>
            <person name="Jansen H."/>
            <person name="Henkel C."/>
            <person name="Chen W.J."/>
            <person name="Zahm M."/>
            <person name="Cabau C."/>
            <person name="Klopp C."/>
            <person name="Thompson A.W."/>
            <person name="Robinson-Rechavi M."/>
            <person name="Braasch I."/>
            <person name="Lecointre G."/>
            <person name="Bobe J."/>
            <person name="Postlethwait J.H."/>
            <person name="Berthelot C."/>
            <person name="Roest Crollius H."/>
            <person name="Guiguen Y."/>
        </authorList>
    </citation>
    <scope>NUCLEOTIDE SEQUENCE</scope>
    <source>
        <strain evidence="1">Concon-B</strain>
    </source>
</reference>
<dbReference type="Proteomes" id="UP001152803">
    <property type="component" value="Unassembled WGS sequence"/>
</dbReference>
<accession>A0A9Q1DH95</accession>
<name>A0A9Q1DH95_CONCO</name>
<protein>
    <submittedName>
        <fullName evidence="1">Uncharacterized protein</fullName>
    </submittedName>
</protein>
<dbReference type="EMBL" id="JAFJMO010000008">
    <property type="protein sequence ID" value="KAJ8269541.1"/>
    <property type="molecule type" value="Genomic_DNA"/>
</dbReference>
<organism evidence="1 2">
    <name type="scientific">Conger conger</name>
    <name type="common">Conger eel</name>
    <name type="synonym">Muraena conger</name>
    <dbReference type="NCBI Taxonomy" id="82655"/>
    <lineage>
        <taxon>Eukaryota</taxon>
        <taxon>Metazoa</taxon>
        <taxon>Chordata</taxon>
        <taxon>Craniata</taxon>
        <taxon>Vertebrata</taxon>
        <taxon>Euteleostomi</taxon>
        <taxon>Actinopterygii</taxon>
        <taxon>Neopterygii</taxon>
        <taxon>Teleostei</taxon>
        <taxon>Anguilliformes</taxon>
        <taxon>Congridae</taxon>
        <taxon>Conger</taxon>
    </lineage>
</organism>
<gene>
    <name evidence="1" type="ORF">COCON_G00121480</name>
</gene>
<evidence type="ECO:0000313" key="1">
    <source>
        <dbReference type="EMBL" id="KAJ8269541.1"/>
    </source>
</evidence>
<dbReference type="AlphaFoldDB" id="A0A9Q1DH95"/>